<organism evidence="1 2">
    <name type="scientific">Pseudomonas paralactis</name>
    <dbReference type="NCBI Taxonomy" id="1615673"/>
    <lineage>
        <taxon>Bacteria</taxon>
        <taxon>Pseudomonadati</taxon>
        <taxon>Pseudomonadota</taxon>
        <taxon>Gammaproteobacteria</taxon>
        <taxon>Pseudomonadales</taxon>
        <taxon>Pseudomonadaceae</taxon>
        <taxon>Pseudomonas</taxon>
    </lineage>
</organism>
<evidence type="ECO:0008006" key="3">
    <source>
        <dbReference type="Google" id="ProtNLM"/>
    </source>
</evidence>
<evidence type="ECO:0000313" key="1">
    <source>
        <dbReference type="EMBL" id="MBI6635242.1"/>
    </source>
</evidence>
<sequence length="29" mass="3493">MIFLWLARLPAQHRWWLLPCATVVLLLTM</sequence>
<dbReference type="EMBL" id="JAEILM010000075">
    <property type="protein sequence ID" value="MBI6635242.1"/>
    <property type="molecule type" value="Genomic_DNA"/>
</dbReference>
<evidence type="ECO:0000313" key="2">
    <source>
        <dbReference type="Proteomes" id="UP000607562"/>
    </source>
</evidence>
<gene>
    <name evidence="1" type="ORF">YA0871_21515</name>
</gene>
<accession>A0ABS0V7Y8</accession>
<protein>
    <recommendedName>
        <fullName evidence="3">ABC transporter permease</fullName>
    </recommendedName>
</protein>
<proteinExistence type="predicted"/>
<dbReference type="Proteomes" id="UP000607562">
    <property type="component" value="Unassembled WGS sequence"/>
</dbReference>
<name>A0ABS0V7Y8_9PSED</name>
<reference evidence="1 2" key="1">
    <citation type="submission" date="2020-12" db="EMBL/GenBank/DDBJ databases">
        <title>Comparative genomic insights into the epidemiology and virulence of plant pathogenic Pseudomonads from Turkey.</title>
        <authorList>
            <person name="Dillon M."/>
            <person name="Ruiz-Bedoya T."/>
            <person name="Bendalovic-Torma C."/>
            <person name="Guttman K.M."/>
            <person name="Kwak H."/>
            <person name="Middleton M.A."/>
            <person name="Wang P.W."/>
            <person name="Horuz S."/>
            <person name="Aysan Y."/>
            <person name="Guttman D.S."/>
        </authorList>
    </citation>
    <scope>NUCLEOTIDE SEQUENCE [LARGE SCALE GENOMIC DNA]</scope>
    <source>
        <strain evidence="1 2">Marul_2_1</strain>
    </source>
</reference>
<comment type="caution">
    <text evidence="1">The sequence shown here is derived from an EMBL/GenBank/DDBJ whole genome shotgun (WGS) entry which is preliminary data.</text>
</comment>
<keyword evidence="2" id="KW-1185">Reference proteome</keyword>